<name>A0A2D2B426_9CAUL</name>
<dbReference type="Gene3D" id="3.10.20.310">
    <property type="entry name" value="membrane protein fhac"/>
    <property type="match status" value="1"/>
</dbReference>
<evidence type="ECO:0000313" key="7">
    <source>
        <dbReference type="Proteomes" id="UP000228945"/>
    </source>
</evidence>
<dbReference type="GO" id="GO:0006629">
    <property type="term" value="P:lipid metabolic process"/>
    <property type="evidence" value="ECO:0007669"/>
    <property type="project" value="InterPro"/>
</dbReference>
<gene>
    <name evidence="6" type="ORF">CSW64_11080</name>
</gene>
<organism evidence="6 7">
    <name type="scientific">Caulobacter mirabilis</name>
    <dbReference type="NCBI Taxonomy" id="69666"/>
    <lineage>
        <taxon>Bacteria</taxon>
        <taxon>Pseudomonadati</taxon>
        <taxon>Pseudomonadota</taxon>
        <taxon>Alphaproteobacteria</taxon>
        <taxon>Caulobacterales</taxon>
        <taxon>Caulobacteraceae</taxon>
        <taxon>Caulobacter</taxon>
    </lineage>
</organism>
<dbReference type="AlphaFoldDB" id="A0A2D2B426"/>
<keyword evidence="4" id="KW-0732">Signal</keyword>
<protein>
    <submittedName>
        <fullName evidence="6">Peptide transporter</fullName>
    </submittedName>
</protein>
<evidence type="ECO:0000256" key="3">
    <source>
        <dbReference type="ARBA" id="ARBA00023237"/>
    </source>
</evidence>
<keyword evidence="7" id="KW-1185">Reference proteome</keyword>
<evidence type="ECO:0000256" key="2">
    <source>
        <dbReference type="ARBA" id="ARBA00022692"/>
    </source>
</evidence>
<evidence type="ECO:0000256" key="4">
    <source>
        <dbReference type="SAM" id="SignalP"/>
    </source>
</evidence>
<dbReference type="Proteomes" id="UP000228945">
    <property type="component" value="Chromosome"/>
</dbReference>
<dbReference type="OrthoDB" id="7497550at2"/>
<dbReference type="Pfam" id="PF08479">
    <property type="entry name" value="POTRA_2"/>
    <property type="match status" value="1"/>
</dbReference>
<feature type="signal peptide" evidence="4">
    <location>
        <begin position="1"/>
        <end position="18"/>
    </location>
</feature>
<dbReference type="PANTHER" id="PTHR34597">
    <property type="entry name" value="SLR1661 PROTEIN"/>
    <property type="match status" value="1"/>
</dbReference>
<proteinExistence type="predicted"/>
<keyword evidence="2" id="KW-0812">Transmembrane</keyword>
<sequence>MALSLAAAVVFGAGAAQAQTASQITPPSFRPPLQTVPGGIAVPDHPGLQTPEGAETLPLVLAEIEVEGGRPEMAAETAAITNALIGRTITAAEVFAAARRLEAAYARAGYALVRVVLPAQTLADGGRLKLIVIDGYVERVDVSALPERLQTRVQAILAPIVARPGIRMPELERRLLLAGDISGARLRSALAAGSVHGSSVLIIDGVERPVTGQWTFDNAPSSPLGDWSAGVGLDANNLFGQGEQFYFRAGGLPEDGRKGYLSDNPRSRTLAVGMVLPIGLDGLTANVEATRTRANPSHPKNTLGFGSVFERYSLRLRYPLIRSRATTLAAEVGIDAQNDNLYVVHPIIVPLASDRLRVLRLSLDGVWFTQANGVLSGNVRASQGLTGLGARTAADATPLLPLSRMGADADFRKIEFGVAFTQPLAQHLTLDLSARAQSSFGDPLPQSEQMGIAAPSALSTFDSGSLQGDSGYAMRAQLSSPWTVRAGEAALSASPYLFGAVGHLRLERPTFFERERSTYGAYGLGLRLATGVTDSVALSLSLEWGRQHRTDRIPSDDRFTLTGAVQF</sequence>
<evidence type="ECO:0000259" key="5">
    <source>
        <dbReference type="PROSITE" id="PS50008"/>
    </source>
</evidence>
<feature type="chain" id="PRO_5013931256" evidence="4">
    <location>
        <begin position="19"/>
        <end position="567"/>
    </location>
</feature>
<dbReference type="InterPro" id="IPR001711">
    <property type="entry name" value="PLipase_C_Pinositol-sp_Y"/>
</dbReference>
<dbReference type="KEGG" id="cmb:CSW64_11080"/>
<dbReference type="PANTHER" id="PTHR34597:SF3">
    <property type="entry name" value="OUTER MEMBRANE TRANSPORTER CDIB"/>
    <property type="match status" value="1"/>
</dbReference>
<keyword evidence="3" id="KW-0998">Cell outer membrane</keyword>
<dbReference type="GO" id="GO:0008320">
    <property type="term" value="F:protein transmembrane transporter activity"/>
    <property type="evidence" value="ECO:0007669"/>
    <property type="project" value="TreeGrafter"/>
</dbReference>
<evidence type="ECO:0000313" key="6">
    <source>
        <dbReference type="EMBL" id="ATQ44976.1"/>
    </source>
</evidence>
<dbReference type="PROSITE" id="PS50008">
    <property type="entry name" value="PIPLC_Y_DOMAIN"/>
    <property type="match status" value="1"/>
</dbReference>
<reference evidence="6 7" key="1">
    <citation type="submission" date="2017-10" db="EMBL/GenBank/DDBJ databases">
        <title>Genome sequence of Caulobacter mirabilis FWC38.</title>
        <authorList>
            <person name="Fiebig A."/>
            <person name="Crosson S."/>
        </authorList>
    </citation>
    <scope>NUCLEOTIDE SEQUENCE [LARGE SCALE GENOMIC DNA]</scope>
    <source>
        <strain evidence="6 7">FWC 38</strain>
    </source>
</reference>
<keyword evidence="1" id="KW-0472">Membrane</keyword>
<accession>A0A2D2B426</accession>
<dbReference type="InterPro" id="IPR051544">
    <property type="entry name" value="TPS_OM_transporter"/>
</dbReference>
<feature type="domain" description="PI-PLC Y-box" evidence="5">
    <location>
        <begin position="216"/>
        <end position="261"/>
    </location>
</feature>
<dbReference type="InterPro" id="IPR013686">
    <property type="entry name" value="Polypept-transport_assoc_ShlB"/>
</dbReference>
<dbReference type="InterPro" id="IPR005565">
    <property type="entry name" value="Hemolysn_activator_HlyB_C"/>
</dbReference>
<dbReference type="EMBL" id="CP024201">
    <property type="protein sequence ID" value="ATQ44976.1"/>
    <property type="molecule type" value="Genomic_DNA"/>
</dbReference>
<dbReference type="GO" id="GO:0046819">
    <property type="term" value="P:protein secretion by the type V secretion system"/>
    <property type="evidence" value="ECO:0007669"/>
    <property type="project" value="TreeGrafter"/>
</dbReference>
<dbReference type="GO" id="GO:0004435">
    <property type="term" value="F:phosphatidylinositol-4,5-bisphosphate phospholipase C activity"/>
    <property type="evidence" value="ECO:0007669"/>
    <property type="project" value="InterPro"/>
</dbReference>
<dbReference type="Gene3D" id="2.40.160.50">
    <property type="entry name" value="membrane protein fhac: a member of the omp85/tpsb transporter family"/>
    <property type="match status" value="1"/>
</dbReference>
<dbReference type="GO" id="GO:0098046">
    <property type="term" value="C:type V protein secretion system complex"/>
    <property type="evidence" value="ECO:0007669"/>
    <property type="project" value="TreeGrafter"/>
</dbReference>
<keyword evidence="1" id="KW-1134">Transmembrane beta strand</keyword>
<dbReference type="GO" id="GO:0035556">
    <property type="term" value="P:intracellular signal transduction"/>
    <property type="evidence" value="ECO:0007669"/>
    <property type="project" value="InterPro"/>
</dbReference>
<dbReference type="Pfam" id="PF03865">
    <property type="entry name" value="ShlB"/>
    <property type="match status" value="1"/>
</dbReference>
<evidence type="ECO:0000256" key="1">
    <source>
        <dbReference type="ARBA" id="ARBA00022452"/>
    </source>
</evidence>